<evidence type="ECO:0000313" key="3">
    <source>
        <dbReference type="Proteomes" id="UP000823388"/>
    </source>
</evidence>
<dbReference type="Pfam" id="PF14299">
    <property type="entry name" value="PP2"/>
    <property type="match status" value="1"/>
</dbReference>
<dbReference type="EMBL" id="CM029047">
    <property type="protein sequence ID" value="KAG2582594.1"/>
    <property type="molecule type" value="Genomic_DNA"/>
</dbReference>
<organism evidence="2 3">
    <name type="scientific">Panicum virgatum</name>
    <name type="common">Blackwell switchgrass</name>
    <dbReference type="NCBI Taxonomy" id="38727"/>
    <lineage>
        <taxon>Eukaryota</taxon>
        <taxon>Viridiplantae</taxon>
        <taxon>Streptophyta</taxon>
        <taxon>Embryophyta</taxon>
        <taxon>Tracheophyta</taxon>
        <taxon>Spermatophyta</taxon>
        <taxon>Magnoliopsida</taxon>
        <taxon>Liliopsida</taxon>
        <taxon>Poales</taxon>
        <taxon>Poaceae</taxon>
        <taxon>PACMAD clade</taxon>
        <taxon>Panicoideae</taxon>
        <taxon>Panicodae</taxon>
        <taxon>Paniceae</taxon>
        <taxon>Panicinae</taxon>
        <taxon>Panicum</taxon>
        <taxon>Panicum sect. Hiantes</taxon>
    </lineage>
</organism>
<evidence type="ECO:0000256" key="1">
    <source>
        <dbReference type="SAM" id="MobiDB-lite"/>
    </source>
</evidence>
<dbReference type="InterPro" id="IPR025886">
    <property type="entry name" value="PP2-like"/>
</dbReference>
<dbReference type="PANTHER" id="PTHR48478:SF1">
    <property type="entry name" value="LECTIN-LIKE"/>
    <property type="match status" value="1"/>
</dbReference>
<keyword evidence="3" id="KW-1185">Reference proteome</keyword>
<dbReference type="GO" id="GO:0030246">
    <property type="term" value="F:carbohydrate binding"/>
    <property type="evidence" value="ECO:0007669"/>
    <property type="project" value="InterPro"/>
</dbReference>
<name>A0A8T0RAS3_PANVG</name>
<gene>
    <name evidence="2" type="ORF">PVAP13_6KG041400</name>
</gene>
<sequence>MGCMPSRARDGHAGPEMPSSAISGSNQAQSKRELHMFHDIIAQDHEKTAMADELQKQVYEGIYLAGKTKKYWVDEKRYNCFMLFPRGLSIAWGEDASYWSWRNLEDYNDPEVEAAILEEVCWLDIQGKQELTHLTPGVTYEVVFEVKLTEPAQGWNMPVNLHLKLPNGTALQRKENLQEKPREQWLPLKVGEVEAKEELKWPMEISLFEHGGHWKRGLLIKGIRITPKKKEVTDWGWPM</sequence>
<evidence type="ECO:0000313" key="2">
    <source>
        <dbReference type="EMBL" id="KAG2582594.1"/>
    </source>
</evidence>
<comment type="caution">
    <text evidence="2">The sequence shown here is derived from an EMBL/GenBank/DDBJ whole genome shotgun (WGS) entry which is preliminary data.</text>
</comment>
<proteinExistence type="predicted"/>
<dbReference type="InterPro" id="IPR052147">
    <property type="entry name" value="PP2-like/Lectin"/>
</dbReference>
<dbReference type="PANTHER" id="PTHR48478">
    <property type="entry name" value="LECTIN-LIKE"/>
    <property type="match status" value="1"/>
</dbReference>
<dbReference type="Proteomes" id="UP000823388">
    <property type="component" value="Chromosome 6K"/>
</dbReference>
<accession>A0A8T0RAS3</accession>
<dbReference type="AlphaFoldDB" id="A0A8T0RAS3"/>
<protein>
    <submittedName>
        <fullName evidence="2">Uncharacterized protein</fullName>
    </submittedName>
</protein>
<reference evidence="2" key="1">
    <citation type="submission" date="2020-05" db="EMBL/GenBank/DDBJ databases">
        <title>WGS assembly of Panicum virgatum.</title>
        <authorList>
            <person name="Lovell J.T."/>
            <person name="Jenkins J."/>
            <person name="Shu S."/>
            <person name="Juenger T.E."/>
            <person name="Schmutz J."/>
        </authorList>
    </citation>
    <scope>NUCLEOTIDE SEQUENCE</scope>
    <source>
        <strain evidence="2">AP13</strain>
    </source>
</reference>
<dbReference type="OrthoDB" id="533833at2759"/>
<feature type="region of interest" description="Disordered" evidence="1">
    <location>
        <begin position="1"/>
        <end position="25"/>
    </location>
</feature>